<evidence type="ECO:0000256" key="3">
    <source>
        <dbReference type="ARBA" id="ARBA00022553"/>
    </source>
</evidence>
<dbReference type="RefSeq" id="WP_374838811.1">
    <property type="nucleotide sequence ID" value="NZ_JBHEEW010000007.1"/>
</dbReference>
<sequence>MKQVPPEPAAAGTFRSYAARLVSRSGQERPAATFLFLFAAALVLPLLLLASIVGWTYVQGERTRTVERAQSRARELSVAIDHELNRPRRALEVLATSEVLRRGDLQAFQPTASAIADALAMTIAVRAAGGQTLLSTAFPSGTTPPQAKPDVLAFDAQVIREKKPAVTNAIAGSVGKGLVVEVIVPVLRDGAVVYLLAADLPVESLQAVLVRANLDEGWLATVLDANDTIVARSADPEGFIGKKAPEEWRKQATATGGAGWSLGLQDNQVVVAYERSSAPRWLTVVSVPPALINAPLWRALAFPLAAGILLLLAAAALAAWAGAHLMRAVKALQIAGLELEEPGRVSPVATPVREINDVGRVLARAATAAQRREALLRSILATVPSAMVVIDSRGRVQLFSATAEKLFGFKADEVVGENIRMLMPEPDRSAHDGYIEHYLMSGERRILGTGRVVVAQRKDGSKFPVELYVGEAKVDAERLFIGFLRDQTEKYRVEQQLRQTQKMEAIGKLTGGVAHDFNNLLTVITGNLEMLGAKVDDRYQALIREAQEEAEVAA</sequence>
<evidence type="ECO:0000256" key="5">
    <source>
        <dbReference type="ARBA" id="ARBA00022741"/>
    </source>
</evidence>
<keyword evidence="9" id="KW-0472">Membrane</keyword>
<dbReference type="PROSITE" id="PS50112">
    <property type="entry name" value="PAS"/>
    <property type="match status" value="1"/>
</dbReference>
<dbReference type="Gene3D" id="1.10.287.130">
    <property type="match status" value="1"/>
</dbReference>
<dbReference type="Gene3D" id="3.30.450.20">
    <property type="entry name" value="PAS domain"/>
    <property type="match status" value="1"/>
</dbReference>
<keyword evidence="3" id="KW-0597">Phosphoprotein</keyword>
<keyword evidence="7" id="KW-0067">ATP-binding</keyword>
<evidence type="ECO:0000313" key="12">
    <source>
        <dbReference type="Proteomes" id="UP001597173"/>
    </source>
</evidence>
<dbReference type="NCBIfam" id="TIGR00229">
    <property type="entry name" value="sensory_box"/>
    <property type="match status" value="1"/>
</dbReference>
<feature type="transmembrane region" description="Helical" evidence="9">
    <location>
        <begin position="34"/>
        <end position="58"/>
    </location>
</feature>
<gene>
    <name evidence="11" type="ORF">ACFQ33_11290</name>
</gene>
<comment type="catalytic activity">
    <reaction evidence="1">
        <text>ATP + protein L-histidine = ADP + protein N-phospho-L-histidine.</text>
        <dbReference type="EC" id="2.7.13.3"/>
    </reaction>
</comment>
<evidence type="ECO:0000256" key="7">
    <source>
        <dbReference type="ARBA" id="ARBA00022840"/>
    </source>
</evidence>
<keyword evidence="9" id="KW-0812">Transmembrane</keyword>
<evidence type="ECO:0000256" key="2">
    <source>
        <dbReference type="ARBA" id="ARBA00012438"/>
    </source>
</evidence>
<dbReference type="PANTHER" id="PTHR43065:SF46">
    <property type="entry name" value="C4-DICARBOXYLATE TRANSPORT SENSOR PROTEIN DCTB"/>
    <property type="match status" value="1"/>
</dbReference>
<dbReference type="CDD" id="cd00082">
    <property type="entry name" value="HisKA"/>
    <property type="match status" value="1"/>
</dbReference>
<dbReference type="SUPFAM" id="SSF47384">
    <property type="entry name" value="Homodimeric domain of signal transducing histidine kinase"/>
    <property type="match status" value="1"/>
</dbReference>
<name>A0ABW3YX00_MYCRA</name>
<evidence type="ECO:0000256" key="1">
    <source>
        <dbReference type="ARBA" id="ARBA00000085"/>
    </source>
</evidence>
<evidence type="ECO:0000259" key="10">
    <source>
        <dbReference type="PROSITE" id="PS50112"/>
    </source>
</evidence>
<dbReference type="EC" id="2.7.13.3" evidence="2"/>
<dbReference type="CDD" id="cd00130">
    <property type="entry name" value="PAS"/>
    <property type="match status" value="1"/>
</dbReference>
<evidence type="ECO:0000256" key="9">
    <source>
        <dbReference type="SAM" id="Phobius"/>
    </source>
</evidence>
<keyword evidence="12" id="KW-1185">Reference proteome</keyword>
<evidence type="ECO:0000256" key="6">
    <source>
        <dbReference type="ARBA" id="ARBA00022777"/>
    </source>
</evidence>
<feature type="domain" description="PAS" evidence="10">
    <location>
        <begin position="372"/>
        <end position="442"/>
    </location>
</feature>
<accession>A0ABW3YX00</accession>
<keyword evidence="6" id="KW-0418">Kinase</keyword>
<evidence type="ECO:0000256" key="4">
    <source>
        <dbReference type="ARBA" id="ARBA00022679"/>
    </source>
</evidence>
<organism evidence="11 12">
    <name type="scientific">Mycoplana ramosa</name>
    <name type="common">Mycoplana bullata</name>
    <dbReference type="NCBI Taxonomy" id="40837"/>
    <lineage>
        <taxon>Bacteria</taxon>
        <taxon>Pseudomonadati</taxon>
        <taxon>Pseudomonadota</taxon>
        <taxon>Alphaproteobacteria</taxon>
        <taxon>Hyphomicrobiales</taxon>
        <taxon>Rhizobiaceae</taxon>
        <taxon>Mycoplana</taxon>
    </lineage>
</organism>
<dbReference type="SUPFAM" id="SSF55785">
    <property type="entry name" value="PYP-like sensor domain (PAS domain)"/>
    <property type="match status" value="1"/>
</dbReference>
<dbReference type="InterPro" id="IPR003661">
    <property type="entry name" value="HisK_dim/P_dom"/>
</dbReference>
<keyword evidence="8" id="KW-0902">Two-component regulatory system</keyword>
<dbReference type="InterPro" id="IPR036097">
    <property type="entry name" value="HisK_dim/P_sf"/>
</dbReference>
<dbReference type="InterPro" id="IPR000014">
    <property type="entry name" value="PAS"/>
</dbReference>
<protein>
    <recommendedName>
        <fullName evidence="2">histidine kinase</fullName>
        <ecNumber evidence="2">2.7.13.3</ecNumber>
    </recommendedName>
</protein>
<evidence type="ECO:0000256" key="8">
    <source>
        <dbReference type="ARBA" id="ARBA00023012"/>
    </source>
</evidence>
<dbReference type="EMBL" id="JBHTNF010000005">
    <property type="protein sequence ID" value="MFD1328476.1"/>
    <property type="molecule type" value="Genomic_DNA"/>
</dbReference>
<proteinExistence type="predicted"/>
<feature type="transmembrane region" description="Helical" evidence="9">
    <location>
        <begin position="296"/>
        <end position="320"/>
    </location>
</feature>
<keyword evidence="4" id="KW-0808">Transferase</keyword>
<dbReference type="InterPro" id="IPR035965">
    <property type="entry name" value="PAS-like_dom_sf"/>
</dbReference>
<keyword evidence="5" id="KW-0547">Nucleotide-binding</keyword>
<evidence type="ECO:0000313" key="11">
    <source>
        <dbReference type="EMBL" id="MFD1328476.1"/>
    </source>
</evidence>
<comment type="caution">
    <text evidence="11">The sequence shown here is derived from an EMBL/GenBank/DDBJ whole genome shotgun (WGS) entry which is preliminary data.</text>
</comment>
<keyword evidence="9" id="KW-1133">Transmembrane helix</keyword>
<dbReference type="Pfam" id="PF00989">
    <property type="entry name" value="PAS"/>
    <property type="match status" value="1"/>
</dbReference>
<dbReference type="PANTHER" id="PTHR43065">
    <property type="entry name" value="SENSOR HISTIDINE KINASE"/>
    <property type="match status" value="1"/>
</dbReference>
<reference evidence="12" key="1">
    <citation type="journal article" date="2019" name="Int. J. Syst. Evol. Microbiol.">
        <title>The Global Catalogue of Microorganisms (GCM) 10K type strain sequencing project: providing services to taxonomists for standard genome sequencing and annotation.</title>
        <authorList>
            <consortium name="The Broad Institute Genomics Platform"/>
            <consortium name="The Broad Institute Genome Sequencing Center for Infectious Disease"/>
            <person name="Wu L."/>
            <person name="Ma J."/>
        </authorList>
    </citation>
    <scope>NUCLEOTIDE SEQUENCE [LARGE SCALE GENOMIC DNA]</scope>
    <source>
        <strain evidence="12">CCUG 55609</strain>
    </source>
</reference>
<dbReference type="SMART" id="SM00091">
    <property type="entry name" value="PAS"/>
    <property type="match status" value="1"/>
</dbReference>
<dbReference type="InterPro" id="IPR013767">
    <property type="entry name" value="PAS_fold"/>
</dbReference>
<dbReference type="Proteomes" id="UP001597173">
    <property type="component" value="Unassembled WGS sequence"/>
</dbReference>